<evidence type="ECO:0000313" key="3">
    <source>
        <dbReference type="Proteomes" id="UP000198611"/>
    </source>
</evidence>
<proteinExistence type="predicted"/>
<name>A0A1I1Q3A7_9GAMM</name>
<protein>
    <recommendedName>
        <fullName evidence="4">Methyl-accepting chemotaxis protein</fullName>
    </recommendedName>
</protein>
<feature type="coiled-coil region" evidence="1">
    <location>
        <begin position="103"/>
        <end position="137"/>
    </location>
</feature>
<dbReference type="Proteomes" id="UP000198611">
    <property type="component" value="Unassembled WGS sequence"/>
</dbReference>
<gene>
    <name evidence="2" type="ORF">SAMN05660831_00966</name>
</gene>
<sequence length="196" mass="22182">METSLELVSAAHERLKEVMRAVRQLYMRAVNAMLNARRVGVQAAGYQAVTLELRRFSQQIDSSADELQARIRELVYCGAERRRQFRRLRRLEQGADRADSGGREAARKGIEGLQQRLQQQDDDIERLVREVQGIRVRIGRLAETGRNLGLMLRTEAVVNEALADGIGDEVNELMDRVNRDVDAIGGHMERLSEAGE</sequence>
<evidence type="ECO:0000313" key="2">
    <source>
        <dbReference type="EMBL" id="SFD16636.1"/>
    </source>
</evidence>
<dbReference type="Gene3D" id="6.10.250.3200">
    <property type="match status" value="1"/>
</dbReference>
<dbReference type="RefSeq" id="WP_093427621.1">
    <property type="nucleotide sequence ID" value="NZ_FOMJ01000002.1"/>
</dbReference>
<keyword evidence="3" id="KW-1185">Reference proteome</keyword>
<organism evidence="2 3">
    <name type="scientific">Thiohalospira halophila DSM 15071</name>
    <dbReference type="NCBI Taxonomy" id="1123397"/>
    <lineage>
        <taxon>Bacteria</taxon>
        <taxon>Pseudomonadati</taxon>
        <taxon>Pseudomonadota</taxon>
        <taxon>Gammaproteobacteria</taxon>
        <taxon>Thiohalospirales</taxon>
        <taxon>Thiohalospiraceae</taxon>
        <taxon>Thiohalospira</taxon>
    </lineage>
</organism>
<evidence type="ECO:0008006" key="4">
    <source>
        <dbReference type="Google" id="ProtNLM"/>
    </source>
</evidence>
<evidence type="ECO:0000256" key="1">
    <source>
        <dbReference type="SAM" id="Coils"/>
    </source>
</evidence>
<dbReference type="AlphaFoldDB" id="A0A1I1Q3A7"/>
<keyword evidence="1" id="KW-0175">Coiled coil</keyword>
<dbReference type="EMBL" id="FOMJ01000002">
    <property type="protein sequence ID" value="SFD16636.1"/>
    <property type="molecule type" value="Genomic_DNA"/>
</dbReference>
<dbReference type="STRING" id="1123397.SAMN05660831_00966"/>
<accession>A0A1I1Q3A7</accession>
<reference evidence="2 3" key="1">
    <citation type="submission" date="2016-10" db="EMBL/GenBank/DDBJ databases">
        <authorList>
            <person name="de Groot N.N."/>
        </authorList>
    </citation>
    <scope>NUCLEOTIDE SEQUENCE [LARGE SCALE GENOMIC DNA]</scope>
    <source>
        <strain evidence="2 3">HL3</strain>
    </source>
</reference>